<proteinExistence type="predicted"/>
<dbReference type="InterPro" id="IPR036852">
    <property type="entry name" value="Peptidase_S8/S53_dom_sf"/>
</dbReference>
<dbReference type="Proteomes" id="UP000019132">
    <property type="component" value="Unassembled WGS sequence"/>
</dbReference>
<dbReference type="GO" id="GO:0004252">
    <property type="term" value="F:serine-type endopeptidase activity"/>
    <property type="evidence" value="ECO:0007669"/>
    <property type="project" value="UniProtKB-UniRule"/>
</dbReference>
<evidence type="ECO:0000256" key="11">
    <source>
        <dbReference type="SAM" id="Phobius"/>
    </source>
</evidence>
<protein>
    <recommendedName>
        <fullName evidence="8">subtilisin</fullName>
        <ecNumber evidence="8">3.4.21.62</ecNumber>
    </recommendedName>
</protein>
<dbReference type="PANTHER" id="PTHR14218:SF15">
    <property type="entry name" value="TRIPEPTIDYL-PEPTIDASE 1"/>
    <property type="match status" value="1"/>
</dbReference>
<dbReference type="CDD" id="cd04056">
    <property type="entry name" value="Peptidases_S53"/>
    <property type="match status" value="1"/>
</dbReference>
<feature type="compositionally biased region" description="Acidic residues" evidence="10">
    <location>
        <begin position="722"/>
        <end position="732"/>
    </location>
</feature>
<dbReference type="VEuPathDB" id="FungiDB:PYU1_G007164"/>
<feature type="active site" description="Charge relay system" evidence="9">
    <location>
        <position position="510"/>
    </location>
</feature>
<keyword evidence="15" id="KW-1185">Reference proteome</keyword>
<dbReference type="SUPFAM" id="SSF54897">
    <property type="entry name" value="Protease propeptides/inhibitors"/>
    <property type="match status" value="1"/>
</dbReference>
<keyword evidence="1 9" id="KW-0645">Protease</keyword>
<feature type="active site" description="Charge relay system" evidence="9">
    <location>
        <position position="280"/>
    </location>
</feature>
<dbReference type="CDD" id="cd11377">
    <property type="entry name" value="Pro-peptidase_S53"/>
    <property type="match status" value="1"/>
</dbReference>
<dbReference type="InterPro" id="IPR015366">
    <property type="entry name" value="S53_propep"/>
</dbReference>
<dbReference type="Gene3D" id="3.40.50.200">
    <property type="entry name" value="Peptidase S8/S53 domain"/>
    <property type="match status" value="1"/>
</dbReference>
<reference evidence="14" key="3">
    <citation type="submission" date="2015-02" db="UniProtKB">
        <authorList>
            <consortium name="EnsemblProtists"/>
        </authorList>
    </citation>
    <scope>IDENTIFICATION</scope>
    <source>
        <strain evidence="14">DAOM BR144</strain>
    </source>
</reference>
<organism evidence="14 15">
    <name type="scientific">Globisporangium ultimum (strain ATCC 200006 / CBS 805.95 / DAOM BR144)</name>
    <name type="common">Pythium ultimum</name>
    <dbReference type="NCBI Taxonomy" id="431595"/>
    <lineage>
        <taxon>Eukaryota</taxon>
        <taxon>Sar</taxon>
        <taxon>Stramenopiles</taxon>
        <taxon>Oomycota</taxon>
        <taxon>Peronosporomycetes</taxon>
        <taxon>Pythiales</taxon>
        <taxon>Pythiaceae</taxon>
        <taxon>Globisporangium</taxon>
    </lineage>
</organism>
<evidence type="ECO:0000313" key="14">
    <source>
        <dbReference type="EnsemblProtists" id="PYU1_T007179"/>
    </source>
</evidence>
<evidence type="ECO:0000256" key="7">
    <source>
        <dbReference type="ARBA" id="ARBA00023529"/>
    </source>
</evidence>
<evidence type="ECO:0000256" key="10">
    <source>
        <dbReference type="SAM" id="MobiDB-lite"/>
    </source>
</evidence>
<feature type="transmembrane region" description="Helical" evidence="11">
    <location>
        <begin position="662"/>
        <end position="684"/>
    </location>
</feature>
<evidence type="ECO:0000259" key="13">
    <source>
        <dbReference type="PROSITE" id="PS51695"/>
    </source>
</evidence>
<keyword evidence="11" id="KW-1133">Transmembrane helix</keyword>
<keyword evidence="5 9" id="KW-0106">Calcium</keyword>
<feature type="binding site" evidence="9">
    <location>
        <position position="555"/>
    </location>
    <ligand>
        <name>Ca(2+)</name>
        <dbReference type="ChEBI" id="CHEBI:29108"/>
    </ligand>
</feature>
<dbReference type="GO" id="GO:0006508">
    <property type="term" value="P:proteolysis"/>
    <property type="evidence" value="ECO:0007669"/>
    <property type="project" value="UniProtKB-KW"/>
</dbReference>
<name>K3WQD7_GLOUD</name>
<dbReference type="EMBL" id="GL376560">
    <property type="status" value="NOT_ANNOTATED_CDS"/>
    <property type="molecule type" value="Genomic_DNA"/>
</dbReference>
<evidence type="ECO:0000256" key="6">
    <source>
        <dbReference type="ARBA" id="ARBA00023145"/>
    </source>
</evidence>
<dbReference type="eggNOG" id="ENOG502QR6D">
    <property type="taxonomic scope" value="Eukaryota"/>
</dbReference>
<feature type="chain" id="PRO_5003867931" description="subtilisin" evidence="12">
    <location>
        <begin position="17"/>
        <end position="751"/>
    </location>
</feature>
<dbReference type="InterPro" id="IPR000209">
    <property type="entry name" value="Peptidase_S8/S53_dom"/>
</dbReference>
<comment type="cofactor">
    <cofactor evidence="9">
        <name>Ca(2+)</name>
        <dbReference type="ChEBI" id="CHEBI:29108"/>
    </cofactor>
    <text evidence="9">Binds 1 Ca(2+) ion per subunit.</text>
</comment>
<dbReference type="Pfam" id="PF09286">
    <property type="entry name" value="Pro-kuma_activ"/>
    <property type="match status" value="1"/>
</dbReference>
<evidence type="ECO:0000256" key="1">
    <source>
        <dbReference type="ARBA" id="ARBA00022670"/>
    </source>
</evidence>
<dbReference type="EnsemblProtists" id="PYU1_T007179">
    <property type="protein sequence ID" value="PYU1_T007179"/>
    <property type="gene ID" value="PYU1_G007164"/>
</dbReference>
<evidence type="ECO:0000256" key="8">
    <source>
        <dbReference type="ARBA" id="ARBA00023619"/>
    </source>
</evidence>
<reference evidence="15" key="2">
    <citation type="submission" date="2010-04" db="EMBL/GenBank/DDBJ databases">
        <authorList>
            <person name="Buell R."/>
            <person name="Hamilton J."/>
            <person name="Hostetler J."/>
        </authorList>
    </citation>
    <scope>NUCLEOTIDE SEQUENCE [LARGE SCALE GENOMIC DNA]</scope>
    <source>
        <strain evidence="15">DAOM:BR144</strain>
    </source>
</reference>
<dbReference type="AlphaFoldDB" id="K3WQD7"/>
<keyword evidence="6" id="KW-0865">Zymogen</keyword>
<feature type="active site" description="Charge relay system" evidence="9">
    <location>
        <position position="284"/>
    </location>
</feature>
<sequence length="751" mass="80903">MLPLLVAVALLLGVLGAESVDAALQHPPSRQQHGRRFLSDAYVQGERADPNALFQLTIGLHVHDFAALERRLWHVSSPQNEAYGRHLSKQEADELARPKDGALEAVQDWVQSYSDAVSFSSASNTVKVSMLVKHAEALLGIEMHEYESLRTNTDGRPSSRILRAASDFEIPAHLHESIAYLNVNAHPLGLRALATAATTATAAKQNNGGTLENIRNVYGIPTDLVVTNETNTQCVPSFYTESYNPDDLEKFYDSFLPDASLPVVIEKGNRANDRTKPTIEASLDIQYITGVARNATTYLWTMGGTNPYSAKDEPFVEFVEAVLEMDRPPYVVSISYSDDEEEVYKLAAEYAQVFDTLLIKMGLRGITVLIASGDDGVAGLRPEFANLPSNETCLKAGPQWPSASPYITSVGATMQLPPVEFSKNFFRTDEEVVCSGETGGIVTGGGGFSNVYSIPEYQKVAVARYLESNRIPKSPGYFNKTGRAYPDISALGASYHTYVHGGMTAVSGTSASTPVVGAMVTLWNDARLNAGKSPLGFINPLLYYMAEVHPSAFHDVVVGNNGARKGGILVCEESFGAAGGWDAATGVGTPNFPVFRDFVLALDDHFNISTPAPALDCESSALSKMNNSAFGVNGSQTALSDTTGNGDVVVDAVQGHSSVLEIVVLVTAIVGIGAVTAMLLTTLFKRWRNQYTSLNADAAASTTSRAKNSSSPRRSEHNGQDDSGDEDEDEVKDDSKHDRNDAELSEISLHE</sequence>
<dbReference type="PANTHER" id="PTHR14218">
    <property type="entry name" value="PROTEASE S8 TRIPEPTIDYL PEPTIDASE I CLN2"/>
    <property type="match status" value="1"/>
</dbReference>
<evidence type="ECO:0000256" key="2">
    <source>
        <dbReference type="ARBA" id="ARBA00022723"/>
    </source>
</evidence>
<dbReference type="InParanoid" id="K3WQD7"/>
<feature type="binding site" evidence="9">
    <location>
        <position position="556"/>
    </location>
    <ligand>
        <name>Ca(2+)</name>
        <dbReference type="ChEBI" id="CHEBI:29108"/>
    </ligand>
</feature>
<dbReference type="Pfam" id="PF00082">
    <property type="entry name" value="Peptidase_S8"/>
    <property type="match status" value="1"/>
</dbReference>
<dbReference type="HOGENOM" id="CLU_013783_5_1_1"/>
<feature type="binding site" evidence="9">
    <location>
        <position position="580"/>
    </location>
    <ligand>
        <name>Ca(2+)</name>
        <dbReference type="ChEBI" id="CHEBI:29108"/>
    </ligand>
</feature>
<keyword evidence="2 9" id="KW-0479">Metal-binding</keyword>
<dbReference type="GO" id="GO:0008240">
    <property type="term" value="F:tripeptidyl-peptidase activity"/>
    <property type="evidence" value="ECO:0007669"/>
    <property type="project" value="TreeGrafter"/>
</dbReference>
<feature type="signal peptide" evidence="12">
    <location>
        <begin position="1"/>
        <end position="16"/>
    </location>
</feature>
<feature type="compositionally biased region" description="Polar residues" evidence="10">
    <location>
        <begin position="697"/>
        <end position="712"/>
    </location>
</feature>
<dbReference type="EC" id="3.4.21.62" evidence="8"/>
<evidence type="ECO:0000256" key="9">
    <source>
        <dbReference type="PROSITE-ProRule" id="PRU01032"/>
    </source>
</evidence>
<evidence type="ECO:0000256" key="5">
    <source>
        <dbReference type="ARBA" id="ARBA00022837"/>
    </source>
</evidence>
<feature type="domain" description="Peptidase S53" evidence="13">
    <location>
        <begin position="208"/>
        <end position="602"/>
    </location>
</feature>
<comment type="catalytic activity">
    <reaction evidence="7">
        <text>Hydrolysis of proteins with broad specificity for peptide bonds, and a preference for a large uncharged residue in P1. Hydrolyzes peptide amides.</text>
        <dbReference type="EC" id="3.4.21.62"/>
    </reaction>
</comment>
<keyword evidence="11" id="KW-0812">Transmembrane</keyword>
<keyword evidence="3 9" id="KW-0378">Hydrolase</keyword>
<accession>K3WQD7</accession>
<dbReference type="SUPFAM" id="SSF52743">
    <property type="entry name" value="Subtilisin-like"/>
    <property type="match status" value="1"/>
</dbReference>
<dbReference type="STRING" id="431595.K3WQD7"/>
<dbReference type="InterPro" id="IPR050819">
    <property type="entry name" value="Tripeptidyl-peptidase_I"/>
</dbReference>
<dbReference type="InterPro" id="IPR030400">
    <property type="entry name" value="Sedolisin_dom"/>
</dbReference>
<dbReference type="OMA" id="YARSVCN"/>
<evidence type="ECO:0000313" key="15">
    <source>
        <dbReference type="Proteomes" id="UP000019132"/>
    </source>
</evidence>
<feature type="binding site" evidence="9">
    <location>
        <position position="582"/>
    </location>
    <ligand>
        <name>Ca(2+)</name>
        <dbReference type="ChEBI" id="CHEBI:29108"/>
    </ligand>
</feature>
<evidence type="ECO:0000256" key="12">
    <source>
        <dbReference type="SAM" id="SignalP"/>
    </source>
</evidence>
<reference evidence="15" key="1">
    <citation type="journal article" date="2010" name="Genome Biol.">
        <title>Genome sequence of the necrotrophic plant pathogen Pythium ultimum reveals original pathogenicity mechanisms and effector repertoire.</title>
        <authorList>
            <person name="Levesque C.A."/>
            <person name="Brouwer H."/>
            <person name="Cano L."/>
            <person name="Hamilton J.P."/>
            <person name="Holt C."/>
            <person name="Huitema E."/>
            <person name="Raffaele S."/>
            <person name="Robideau G.P."/>
            <person name="Thines M."/>
            <person name="Win J."/>
            <person name="Zerillo M.M."/>
            <person name="Beakes G.W."/>
            <person name="Boore J.L."/>
            <person name="Busam D."/>
            <person name="Dumas B."/>
            <person name="Ferriera S."/>
            <person name="Fuerstenberg S.I."/>
            <person name="Gachon C.M."/>
            <person name="Gaulin E."/>
            <person name="Govers F."/>
            <person name="Grenville-Briggs L."/>
            <person name="Horner N."/>
            <person name="Hostetler J."/>
            <person name="Jiang R.H."/>
            <person name="Johnson J."/>
            <person name="Krajaejun T."/>
            <person name="Lin H."/>
            <person name="Meijer H.J."/>
            <person name="Moore B."/>
            <person name="Morris P."/>
            <person name="Phuntmart V."/>
            <person name="Puiu D."/>
            <person name="Shetty J."/>
            <person name="Stajich J.E."/>
            <person name="Tripathy S."/>
            <person name="Wawra S."/>
            <person name="van West P."/>
            <person name="Whitty B.R."/>
            <person name="Coutinho P.M."/>
            <person name="Henrissat B."/>
            <person name="Martin F."/>
            <person name="Thomas P.D."/>
            <person name="Tyler B.M."/>
            <person name="De Vries R.P."/>
            <person name="Kamoun S."/>
            <person name="Yandell M."/>
            <person name="Tisserat N."/>
            <person name="Buell C.R."/>
        </authorList>
    </citation>
    <scope>NUCLEOTIDE SEQUENCE</scope>
    <source>
        <strain evidence="15">DAOM:BR144</strain>
    </source>
</reference>
<dbReference type="SMART" id="SM00944">
    <property type="entry name" value="Pro-kuma_activ"/>
    <property type="match status" value="1"/>
</dbReference>
<feature type="region of interest" description="Disordered" evidence="10">
    <location>
        <begin position="697"/>
        <end position="751"/>
    </location>
</feature>
<feature type="compositionally biased region" description="Basic and acidic residues" evidence="10">
    <location>
        <begin position="733"/>
        <end position="751"/>
    </location>
</feature>
<keyword evidence="12" id="KW-0732">Signal</keyword>
<keyword evidence="4 9" id="KW-0720">Serine protease</keyword>
<keyword evidence="11" id="KW-0472">Membrane</keyword>
<dbReference type="PROSITE" id="PS51695">
    <property type="entry name" value="SEDOLISIN"/>
    <property type="match status" value="1"/>
</dbReference>
<dbReference type="GO" id="GO:0046872">
    <property type="term" value="F:metal ion binding"/>
    <property type="evidence" value="ECO:0007669"/>
    <property type="project" value="UniProtKB-UniRule"/>
</dbReference>
<evidence type="ECO:0000256" key="4">
    <source>
        <dbReference type="ARBA" id="ARBA00022825"/>
    </source>
</evidence>
<evidence type="ECO:0000256" key="3">
    <source>
        <dbReference type="ARBA" id="ARBA00022801"/>
    </source>
</evidence>